<keyword evidence="9 11" id="KW-1015">Disulfide bond</keyword>
<dbReference type="InterPro" id="IPR003482">
    <property type="entry name" value="Whib"/>
</dbReference>
<proteinExistence type="inferred from homology"/>
<dbReference type="HAMAP" id="MF_01479">
    <property type="entry name" value="WhiB"/>
    <property type="match status" value="1"/>
</dbReference>
<feature type="binding site" evidence="11">
    <location>
        <position position="63"/>
    </location>
    <ligand>
        <name>[4Fe-4S] cluster</name>
        <dbReference type="ChEBI" id="CHEBI:49883"/>
    </ligand>
</feature>
<gene>
    <name evidence="11" type="primary">whiB</name>
    <name evidence="14" type="ORF">F4562_003344</name>
</gene>
<keyword evidence="8 11" id="KW-0238">DNA-binding</keyword>
<keyword evidence="5 11" id="KW-0408">Iron</keyword>
<protein>
    <recommendedName>
        <fullName evidence="11">Transcriptional regulator WhiB</fullName>
    </recommendedName>
</protein>
<evidence type="ECO:0000256" key="12">
    <source>
        <dbReference type="SAM" id="MobiDB-lite"/>
    </source>
</evidence>
<evidence type="ECO:0000259" key="13">
    <source>
        <dbReference type="PROSITE" id="PS51674"/>
    </source>
</evidence>
<dbReference type="GO" id="GO:0045892">
    <property type="term" value="P:negative regulation of DNA-templated transcription"/>
    <property type="evidence" value="ECO:0007669"/>
    <property type="project" value="TreeGrafter"/>
</dbReference>
<keyword evidence="4 11" id="KW-0479">Metal-binding</keyword>
<evidence type="ECO:0000256" key="7">
    <source>
        <dbReference type="ARBA" id="ARBA00023015"/>
    </source>
</evidence>
<keyword evidence="3 11" id="KW-0004">4Fe-4S</keyword>
<dbReference type="Pfam" id="PF02467">
    <property type="entry name" value="Whib"/>
    <property type="match status" value="1"/>
</dbReference>
<evidence type="ECO:0000256" key="9">
    <source>
        <dbReference type="ARBA" id="ARBA00023157"/>
    </source>
</evidence>
<dbReference type="GO" id="GO:0045454">
    <property type="term" value="P:cell redox homeostasis"/>
    <property type="evidence" value="ECO:0007669"/>
    <property type="project" value="TreeGrafter"/>
</dbReference>
<dbReference type="GO" id="GO:0047134">
    <property type="term" value="F:protein-disulfide reductase [NAD(P)H] activity"/>
    <property type="evidence" value="ECO:0007669"/>
    <property type="project" value="TreeGrafter"/>
</dbReference>
<evidence type="ECO:0000256" key="3">
    <source>
        <dbReference type="ARBA" id="ARBA00022485"/>
    </source>
</evidence>
<feature type="domain" description="4Fe-4S Wbl-type" evidence="13">
    <location>
        <begin position="25"/>
        <end position="93"/>
    </location>
</feature>
<keyword evidence="6 11" id="KW-0411">Iron-sulfur</keyword>
<evidence type="ECO:0000256" key="6">
    <source>
        <dbReference type="ARBA" id="ARBA00023014"/>
    </source>
</evidence>
<accession>A0A7W9IGI3</accession>
<evidence type="ECO:0000256" key="10">
    <source>
        <dbReference type="ARBA" id="ARBA00023163"/>
    </source>
</evidence>
<comment type="subcellular location">
    <subcellularLocation>
        <location evidence="1 11">Cytoplasm</location>
    </subcellularLocation>
</comment>
<comment type="similarity">
    <text evidence="2 11">Belongs to the WhiB family.</text>
</comment>
<comment type="PTM">
    <text evidence="11">The Fe-S cluster can be nitrosylated by nitric oxide (NO).</text>
</comment>
<dbReference type="GO" id="GO:0005737">
    <property type="term" value="C:cytoplasm"/>
    <property type="evidence" value="ECO:0007669"/>
    <property type="project" value="UniProtKB-SubCell"/>
</dbReference>
<dbReference type="GO" id="GO:0035731">
    <property type="term" value="F:dinitrosyl-iron complex binding"/>
    <property type="evidence" value="ECO:0007669"/>
    <property type="project" value="UniProtKB-UniRule"/>
</dbReference>
<feature type="binding site" evidence="11">
    <location>
        <position position="69"/>
    </location>
    <ligand>
        <name>[4Fe-4S] cluster</name>
        <dbReference type="ChEBI" id="CHEBI:49883"/>
    </ligand>
</feature>
<dbReference type="RefSeq" id="WP_184547601.1">
    <property type="nucleotide sequence ID" value="NZ_JACHMP010000001.1"/>
</dbReference>
<dbReference type="GO" id="GO:0051539">
    <property type="term" value="F:4 iron, 4 sulfur cluster binding"/>
    <property type="evidence" value="ECO:0007669"/>
    <property type="project" value="UniProtKB-UniRule"/>
</dbReference>
<feature type="region of interest" description="Disordered" evidence="12">
    <location>
        <begin position="94"/>
        <end position="130"/>
    </location>
</feature>
<dbReference type="EMBL" id="JACHMP010000001">
    <property type="protein sequence ID" value="MBB5820282.1"/>
    <property type="molecule type" value="Genomic_DNA"/>
</dbReference>
<evidence type="ECO:0000256" key="4">
    <source>
        <dbReference type="ARBA" id="ARBA00022723"/>
    </source>
</evidence>
<feature type="compositionally biased region" description="Basic and acidic residues" evidence="12">
    <location>
        <begin position="94"/>
        <end position="128"/>
    </location>
</feature>
<sequence length="153" mass="17753">MRQRDRFGAWGLDSPRGETWRERAVCKYVEDPDIFFPAFDDMRGGAGAERRAYAKPRQVCARCPVWRQCRAYAIERGERYGMWGGLTPRQIRREHEGRAAERGGMDEYDRRGRDLATERLRPDRKPPTRGELLTGLITALHRLYSTPPDGRGE</sequence>
<evidence type="ECO:0000256" key="5">
    <source>
        <dbReference type="ARBA" id="ARBA00023004"/>
    </source>
</evidence>
<comment type="function">
    <text evidence="11">Acts as a transcriptional regulator. Probably redox-responsive. The apo- but not holo-form probably binds DNA.</text>
</comment>
<reference evidence="14 15" key="1">
    <citation type="submission" date="2020-08" db="EMBL/GenBank/DDBJ databases">
        <title>Sequencing the genomes of 1000 actinobacteria strains.</title>
        <authorList>
            <person name="Klenk H.-P."/>
        </authorList>
    </citation>
    <scope>NUCLEOTIDE SEQUENCE [LARGE SCALE GENOMIC DNA]</scope>
    <source>
        <strain evidence="14 15">DSM 46887</strain>
    </source>
</reference>
<keyword evidence="15" id="KW-1185">Reference proteome</keyword>
<evidence type="ECO:0000256" key="2">
    <source>
        <dbReference type="ARBA" id="ARBA00006597"/>
    </source>
</evidence>
<evidence type="ECO:0000313" key="15">
    <source>
        <dbReference type="Proteomes" id="UP000540685"/>
    </source>
</evidence>
<organism evidence="14 15">
    <name type="scientific">Streptosporangium becharense</name>
    <dbReference type="NCBI Taxonomy" id="1816182"/>
    <lineage>
        <taxon>Bacteria</taxon>
        <taxon>Bacillati</taxon>
        <taxon>Actinomycetota</taxon>
        <taxon>Actinomycetes</taxon>
        <taxon>Streptosporangiales</taxon>
        <taxon>Streptosporangiaceae</taxon>
        <taxon>Streptosporangium</taxon>
    </lineage>
</organism>
<dbReference type="InterPro" id="IPR034768">
    <property type="entry name" value="4FE4S_WBL"/>
</dbReference>
<dbReference type="PROSITE" id="PS51674">
    <property type="entry name" value="4FE4S_WBL"/>
    <property type="match status" value="1"/>
</dbReference>
<feature type="binding site" evidence="11">
    <location>
        <position position="26"/>
    </location>
    <ligand>
        <name>[4Fe-4S] cluster</name>
        <dbReference type="ChEBI" id="CHEBI:49883"/>
    </ligand>
</feature>
<keyword evidence="7 11" id="KW-0805">Transcription regulation</keyword>
<evidence type="ECO:0000256" key="11">
    <source>
        <dbReference type="HAMAP-Rule" id="MF_01479"/>
    </source>
</evidence>
<comment type="caution">
    <text evidence="14">The sequence shown here is derived from an EMBL/GenBank/DDBJ whole genome shotgun (WGS) entry which is preliminary data.</text>
</comment>
<evidence type="ECO:0000256" key="1">
    <source>
        <dbReference type="ARBA" id="ARBA00004496"/>
    </source>
</evidence>
<evidence type="ECO:0000313" key="14">
    <source>
        <dbReference type="EMBL" id="MBB5820282.1"/>
    </source>
</evidence>
<dbReference type="Proteomes" id="UP000540685">
    <property type="component" value="Unassembled WGS sequence"/>
</dbReference>
<keyword evidence="10 11" id="KW-0804">Transcription</keyword>
<comment type="PTM">
    <text evidence="11">Upon Fe-S cluster removal intramolecular disulfide bonds are formed.</text>
</comment>
<dbReference type="PANTHER" id="PTHR38839">
    <property type="entry name" value="TRANSCRIPTIONAL REGULATOR WHID-RELATED"/>
    <property type="match status" value="1"/>
</dbReference>
<name>A0A7W9IGI3_9ACTN</name>
<dbReference type="AlphaFoldDB" id="A0A7W9IGI3"/>
<evidence type="ECO:0000256" key="8">
    <source>
        <dbReference type="ARBA" id="ARBA00023125"/>
    </source>
</evidence>
<dbReference type="GO" id="GO:0003677">
    <property type="term" value="F:DNA binding"/>
    <property type="evidence" value="ECO:0007669"/>
    <property type="project" value="UniProtKB-UniRule"/>
</dbReference>
<feature type="binding site" evidence="11">
    <location>
        <position position="60"/>
    </location>
    <ligand>
        <name>[4Fe-4S] cluster</name>
        <dbReference type="ChEBI" id="CHEBI:49883"/>
    </ligand>
</feature>
<comment type="cofactor">
    <cofactor evidence="11">
        <name>[4Fe-4S] cluster</name>
        <dbReference type="ChEBI" id="CHEBI:49883"/>
    </cofactor>
    <text evidence="11">Binds 1 [4Fe-4S] cluster per subunit. Following nitrosylation of the [4Fe-4S] cluster binds 1 [4Fe-8(NO)] cluster per subunit.</text>
</comment>
<keyword evidence="11" id="KW-0963">Cytoplasm</keyword>
<dbReference type="GO" id="GO:0046872">
    <property type="term" value="F:metal ion binding"/>
    <property type="evidence" value="ECO:0007669"/>
    <property type="project" value="UniProtKB-KW"/>
</dbReference>